<feature type="transmembrane region" description="Helical" evidence="1">
    <location>
        <begin position="92"/>
        <end position="110"/>
    </location>
</feature>
<dbReference type="SUPFAM" id="SSF103481">
    <property type="entry name" value="Multidrug resistance efflux transporter EmrE"/>
    <property type="match status" value="1"/>
</dbReference>
<dbReference type="InterPro" id="IPR000620">
    <property type="entry name" value="EamA_dom"/>
</dbReference>
<protein>
    <submittedName>
        <fullName evidence="3">EamA/RhaT family transporter</fullName>
    </submittedName>
</protein>
<evidence type="ECO:0000259" key="2">
    <source>
        <dbReference type="Pfam" id="PF00892"/>
    </source>
</evidence>
<organism evidence="3">
    <name type="scientific">candidate division WOR-3 bacterium</name>
    <dbReference type="NCBI Taxonomy" id="2052148"/>
    <lineage>
        <taxon>Bacteria</taxon>
        <taxon>Bacteria division WOR-3</taxon>
    </lineage>
</organism>
<evidence type="ECO:0000256" key="1">
    <source>
        <dbReference type="SAM" id="Phobius"/>
    </source>
</evidence>
<evidence type="ECO:0000313" key="3">
    <source>
        <dbReference type="EMBL" id="HDM90873.1"/>
    </source>
</evidence>
<feature type="domain" description="EamA" evidence="2">
    <location>
        <begin position="1"/>
        <end position="132"/>
    </location>
</feature>
<keyword evidence="1" id="KW-0472">Membrane</keyword>
<dbReference type="PANTHER" id="PTHR22911:SF137">
    <property type="entry name" value="SOLUTE CARRIER FAMILY 35 MEMBER G2-RELATED"/>
    <property type="match status" value="1"/>
</dbReference>
<dbReference type="Gene3D" id="1.10.3730.20">
    <property type="match status" value="1"/>
</dbReference>
<dbReference type="GO" id="GO:0016020">
    <property type="term" value="C:membrane"/>
    <property type="evidence" value="ECO:0007669"/>
    <property type="project" value="InterPro"/>
</dbReference>
<dbReference type="AlphaFoldDB" id="A0A7C1BJY9"/>
<feature type="transmembrane region" description="Helical" evidence="1">
    <location>
        <begin position="264"/>
        <end position="284"/>
    </location>
</feature>
<feature type="transmembrane region" description="Helical" evidence="1">
    <location>
        <begin position="210"/>
        <end position="231"/>
    </location>
</feature>
<proteinExistence type="predicted"/>
<keyword evidence="1" id="KW-1133">Transmembrane helix</keyword>
<dbReference type="PANTHER" id="PTHR22911">
    <property type="entry name" value="ACYL-MALONYL CONDENSING ENZYME-RELATED"/>
    <property type="match status" value="1"/>
</dbReference>
<dbReference type="Proteomes" id="UP000885931">
    <property type="component" value="Unassembled WGS sequence"/>
</dbReference>
<name>A0A7C1BJY9_UNCW3</name>
<dbReference type="InterPro" id="IPR037185">
    <property type="entry name" value="EmrE-like"/>
</dbReference>
<feature type="transmembrane region" description="Helical" evidence="1">
    <location>
        <begin position="116"/>
        <end position="134"/>
    </location>
</feature>
<reference evidence="3" key="1">
    <citation type="journal article" date="2020" name="mSystems">
        <title>Genome- and Community-Level Interaction Insights into Carbon Utilization and Element Cycling Functions of Hydrothermarchaeota in Hydrothermal Sediment.</title>
        <authorList>
            <person name="Zhou Z."/>
            <person name="Liu Y."/>
            <person name="Xu W."/>
            <person name="Pan J."/>
            <person name="Luo Z.H."/>
            <person name="Li M."/>
        </authorList>
    </citation>
    <scope>NUCLEOTIDE SEQUENCE [LARGE SCALE GENOMIC DNA]</scope>
    <source>
        <strain evidence="3">HyVt-237</strain>
    </source>
</reference>
<feature type="domain" description="EamA" evidence="2">
    <location>
        <begin position="152"/>
        <end position="281"/>
    </location>
</feature>
<feature type="transmembrane region" description="Helical" evidence="1">
    <location>
        <begin position="60"/>
        <end position="80"/>
    </location>
</feature>
<dbReference type="Pfam" id="PF00892">
    <property type="entry name" value="EamA"/>
    <property type="match status" value="2"/>
</dbReference>
<feature type="transmembrane region" description="Helical" evidence="1">
    <location>
        <begin position="155"/>
        <end position="175"/>
    </location>
</feature>
<sequence length="285" mass="31805">MWIFYSILSAFGWSTSDLFSKKALGQGYPETALLWIRYLLSLPFLLPFLFFIDVPHLDAFFFRLHFVWLPAEITALFLYLRAIKLSPLSLTIPYLSLTPVFLIATQYFILGEKINSLAFLGIMLVVMGSYLLAATSSSGGMLNPVRALLREKGSLLMVLVALLYSFTSVFGKLLIEHSSPLFFSVYYTFLMALILSPVGFRSAAKAEKGALRPVFLASIFFALMIVSHMLALFRANVAYMIALKRLSGVFSVIYGGLFLRERFLWQRLLAASLMVGGAVIIGVLG</sequence>
<feature type="transmembrane region" description="Helical" evidence="1">
    <location>
        <begin position="32"/>
        <end position="54"/>
    </location>
</feature>
<comment type="caution">
    <text evidence="3">The sequence shown here is derived from an EMBL/GenBank/DDBJ whole genome shotgun (WGS) entry which is preliminary data.</text>
</comment>
<feature type="transmembrane region" description="Helical" evidence="1">
    <location>
        <begin position="181"/>
        <end position="198"/>
    </location>
</feature>
<keyword evidence="1" id="KW-0812">Transmembrane</keyword>
<gene>
    <name evidence="3" type="ORF">ENG67_06685</name>
</gene>
<dbReference type="EMBL" id="DRBW01000245">
    <property type="protein sequence ID" value="HDM90873.1"/>
    <property type="molecule type" value="Genomic_DNA"/>
</dbReference>
<feature type="transmembrane region" description="Helical" evidence="1">
    <location>
        <begin position="237"/>
        <end position="257"/>
    </location>
</feature>
<accession>A0A7C1BJY9</accession>